<proteinExistence type="predicted"/>
<reference evidence="3" key="1">
    <citation type="submission" date="2022-11" db="EMBL/GenBank/DDBJ databases">
        <title>Chromosomal genome sequence assembly and mating type (MAT) locus characterization of the leprose asexual lichenized fungus Lepraria neglecta (Nyl.) Erichsen.</title>
        <authorList>
            <person name="Allen J.L."/>
            <person name="Pfeffer B."/>
        </authorList>
    </citation>
    <scope>NUCLEOTIDE SEQUENCE</scope>
    <source>
        <strain evidence="3">Allen 5258</strain>
    </source>
</reference>
<organism evidence="3 4">
    <name type="scientific">Lepraria neglecta</name>
    <dbReference type="NCBI Taxonomy" id="209136"/>
    <lineage>
        <taxon>Eukaryota</taxon>
        <taxon>Fungi</taxon>
        <taxon>Dikarya</taxon>
        <taxon>Ascomycota</taxon>
        <taxon>Pezizomycotina</taxon>
        <taxon>Lecanoromycetes</taxon>
        <taxon>OSLEUM clade</taxon>
        <taxon>Lecanoromycetidae</taxon>
        <taxon>Lecanorales</taxon>
        <taxon>Lecanorineae</taxon>
        <taxon>Stereocaulaceae</taxon>
        <taxon>Lepraria</taxon>
    </lineage>
</organism>
<sequence length="148" mass="16514">MNNEAKVRRLAKSVVLGKAKVMSYKDIEEVRAKRAAKEVIKGKGKRGRKRKSAALEVGEPEPEPEAERVAFVRIQDEHSVPRSSPKVTIIVNVIIIIPKIIKAIIMIPIIFDITERPGRREHSQIGAAALDVREDADTTLLEGDISRF</sequence>
<dbReference type="Proteomes" id="UP001276659">
    <property type="component" value="Unassembled WGS sequence"/>
</dbReference>
<evidence type="ECO:0000313" key="4">
    <source>
        <dbReference type="Proteomes" id="UP001276659"/>
    </source>
</evidence>
<feature type="region of interest" description="Disordered" evidence="1">
    <location>
        <begin position="38"/>
        <end position="63"/>
    </location>
</feature>
<keyword evidence="2" id="KW-0812">Transmembrane</keyword>
<feature type="transmembrane region" description="Helical" evidence="2">
    <location>
        <begin position="89"/>
        <end position="111"/>
    </location>
</feature>
<keyword evidence="2" id="KW-1133">Transmembrane helix</keyword>
<keyword evidence="2" id="KW-0472">Membrane</keyword>
<feature type="compositionally biased region" description="Basic residues" evidence="1">
    <location>
        <begin position="42"/>
        <end position="52"/>
    </location>
</feature>
<evidence type="ECO:0000256" key="2">
    <source>
        <dbReference type="SAM" id="Phobius"/>
    </source>
</evidence>
<name>A0AAE0DJ84_9LECA</name>
<dbReference type="AlphaFoldDB" id="A0AAE0DJ84"/>
<evidence type="ECO:0000256" key="1">
    <source>
        <dbReference type="SAM" id="MobiDB-lite"/>
    </source>
</evidence>
<evidence type="ECO:0000313" key="3">
    <source>
        <dbReference type="EMBL" id="KAK3171714.1"/>
    </source>
</evidence>
<accession>A0AAE0DJ84</accession>
<comment type="caution">
    <text evidence="3">The sequence shown here is derived from an EMBL/GenBank/DDBJ whole genome shotgun (WGS) entry which is preliminary data.</text>
</comment>
<keyword evidence="4" id="KW-1185">Reference proteome</keyword>
<protein>
    <submittedName>
        <fullName evidence="3">Uncharacterized protein</fullName>
    </submittedName>
</protein>
<dbReference type="EMBL" id="JASNWA010000008">
    <property type="protein sequence ID" value="KAK3171714.1"/>
    <property type="molecule type" value="Genomic_DNA"/>
</dbReference>
<gene>
    <name evidence="3" type="ORF">OEA41_003798</name>
</gene>